<dbReference type="SMART" id="SM00028">
    <property type="entry name" value="TPR"/>
    <property type="match status" value="3"/>
</dbReference>
<keyword evidence="3" id="KW-1185">Reference proteome</keyword>
<dbReference type="STRING" id="331648.BST97_00625"/>
<feature type="repeat" description="TPR" evidence="1">
    <location>
        <begin position="279"/>
        <end position="312"/>
    </location>
</feature>
<accession>A0A1W6MGC4</accession>
<sequence length="385" mass="43489">MTLMVSAQKRELRKIEKAVQYGQMTEALEIFNSIEESEVEDKYSGQYKFYKAAVVSGVVGDKKPTYEDIQMAENLIAESKAAGYEDKQLMAMVENAINSQKIQIVNSKLQSGKTEEAIVIVEDIYEADNSNKDMLFTSAQLSYQVSDFDAARKKFQELFDAGYTGETVTFYAKNKSTGQEEVFPSKKLAEVAISTAKSHTDLREDKAPSKLGTIVNNLVWLYKNDDQMQKAKFVFEKAQQRFPEDASLKIVTPDIYNTLGMTEEYKKAIANRGNDITDPQVYNNLASAAFKSKDYDNAIQYYTSSLELKEDSYAAHVNLSNAYLEKGNLEETTAKEQQVLYKEALSHLERAHELKPDDKNILPTMVSLYGVFEMTEKAEAIKAKM</sequence>
<name>A0A1W6MGC4_9FLAO</name>
<keyword evidence="1" id="KW-0802">TPR repeat</keyword>
<dbReference type="Gene3D" id="1.25.40.10">
    <property type="entry name" value="Tetratricopeptide repeat domain"/>
    <property type="match status" value="2"/>
</dbReference>
<protein>
    <submittedName>
        <fullName evidence="2">Uncharacterized protein</fullName>
    </submittedName>
</protein>
<evidence type="ECO:0000256" key="1">
    <source>
        <dbReference type="PROSITE-ProRule" id="PRU00339"/>
    </source>
</evidence>
<dbReference type="EMBL" id="CP019344">
    <property type="protein sequence ID" value="ARN76627.1"/>
    <property type="molecule type" value="Genomic_DNA"/>
</dbReference>
<gene>
    <name evidence="2" type="ORF">BST97_00625</name>
</gene>
<organism evidence="2 3">
    <name type="scientific">Nonlabens spongiae</name>
    <dbReference type="NCBI Taxonomy" id="331648"/>
    <lineage>
        <taxon>Bacteria</taxon>
        <taxon>Pseudomonadati</taxon>
        <taxon>Bacteroidota</taxon>
        <taxon>Flavobacteriia</taxon>
        <taxon>Flavobacteriales</taxon>
        <taxon>Flavobacteriaceae</taxon>
        <taxon>Nonlabens</taxon>
    </lineage>
</organism>
<dbReference type="SUPFAM" id="SSF48452">
    <property type="entry name" value="TPR-like"/>
    <property type="match status" value="2"/>
</dbReference>
<dbReference type="InterPro" id="IPR011990">
    <property type="entry name" value="TPR-like_helical_dom_sf"/>
</dbReference>
<dbReference type="Proteomes" id="UP000193431">
    <property type="component" value="Chromosome"/>
</dbReference>
<reference evidence="2 3" key="1">
    <citation type="submission" date="2016-11" db="EMBL/GenBank/DDBJ databases">
        <title>Trade-off between light-utilization and light-protection in marine flavobacteria.</title>
        <authorList>
            <person name="Kumagai Y."/>
        </authorList>
    </citation>
    <scope>NUCLEOTIDE SEQUENCE [LARGE SCALE GENOMIC DNA]</scope>
    <source>
        <strain evidence="2 3">JCM 13191</strain>
    </source>
</reference>
<dbReference type="PROSITE" id="PS50005">
    <property type="entry name" value="TPR"/>
    <property type="match status" value="1"/>
</dbReference>
<dbReference type="Pfam" id="PF13181">
    <property type="entry name" value="TPR_8"/>
    <property type="match status" value="1"/>
</dbReference>
<evidence type="ECO:0000313" key="2">
    <source>
        <dbReference type="EMBL" id="ARN76627.1"/>
    </source>
</evidence>
<evidence type="ECO:0000313" key="3">
    <source>
        <dbReference type="Proteomes" id="UP000193431"/>
    </source>
</evidence>
<dbReference type="Pfam" id="PF00515">
    <property type="entry name" value="TPR_1"/>
    <property type="match status" value="1"/>
</dbReference>
<proteinExistence type="predicted"/>
<dbReference type="AlphaFoldDB" id="A0A1W6MGC4"/>
<dbReference type="InterPro" id="IPR019734">
    <property type="entry name" value="TPR_rpt"/>
</dbReference>